<reference evidence="3" key="1">
    <citation type="journal article" date="2021" name="PeerJ">
        <title>Extensive microbial diversity within the chicken gut microbiome revealed by metagenomics and culture.</title>
        <authorList>
            <person name="Gilroy R."/>
            <person name="Ravi A."/>
            <person name="Getino M."/>
            <person name="Pursley I."/>
            <person name="Horton D.L."/>
            <person name="Alikhan N.F."/>
            <person name="Baker D."/>
            <person name="Gharbi K."/>
            <person name="Hall N."/>
            <person name="Watson M."/>
            <person name="Adriaenssens E.M."/>
            <person name="Foster-Nyarko E."/>
            <person name="Jarju S."/>
            <person name="Secka A."/>
            <person name="Antonio M."/>
            <person name="Oren A."/>
            <person name="Chaudhuri R.R."/>
            <person name="La Ragione R."/>
            <person name="Hildebrand F."/>
            <person name="Pallen M.J."/>
        </authorList>
    </citation>
    <scope>NUCLEOTIDE SEQUENCE</scope>
    <source>
        <strain evidence="3">CHK192-9172</strain>
    </source>
</reference>
<dbReference type="EMBL" id="DXCH01000005">
    <property type="protein sequence ID" value="HIZ06337.1"/>
    <property type="molecule type" value="Genomic_DNA"/>
</dbReference>
<accession>A0A9D2D0J2</accession>
<comment type="caution">
    <text evidence="3">The sequence shown here is derived from an EMBL/GenBank/DDBJ whole genome shotgun (WGS) entry which is preliminary data.</text>
</comment>
<dbReference type="PANTHER" id="PTHR30388:SF6">
    <property type="entry name" value="XANTHINE DEHYDROGENASE SUBUNIT A-RELATED"/>
    <property type="match status" value="1"/>
</dbReference>
<evidence type="ECO:0000259" key="1">
    <source>
        <dbReference type="Pfam" id="PF02625"/>
    </source>
</evidence>
<gene>
    <name evidence="3" type="ORF">IAA08_00195</name>
</gene>
<dbReference type="Pfam" id="PF13478">
    <property type="entry name" value="XdhC_C"/>
    <property type="match status" value="1"/>
</dbReference>
<name>A0A9D2D0J2_9FIRM</name>
<feature type="domain" description="XdhC- CoxI" evidence="1">
    <location>
        <begin position="229"/>
        <end position="280"/>
    </location>
</feature>
<dbReference type="InterPro" id="IPR052698">
    <property type="entry name" value="MoCofactor_Util/Proc"/>
</dbReference>
<dbReference type="InterPro" id="IPR003777">
    <property type="entry name" value="XdhC_CoxI"/>
</dbReference>
<evidence type="ECO:0000313" key="3">
    <source>
        <dbReference type="EMBL" id="HIZ06337.1"/>
    </source>
</evidence>
<sequence>MCDYKEIAKILEREGIVRVRTWISQERKGEKEILKLEEKSDGEARKGFWAEKDCITETFISTPRLILLGSGYVAMELCKVASYLGFFVTVCDDRQELLTRERFEDAVELKCGEFSRLLEELPPYGNAYYGIMTRNHDYDQQCVRKIIKLPFQYLGMIGSRRKAAYMQKALRKEGFPQEKISRLRSPIGLDIGAKTPREIAVSIGAELIACKNARDYVEIPEEIRNEILKGSKGVMATIIEKSGSAPREPGCRMLIGQDGICHGTIGGGKIEYLVIKDAETAEHMSIREYGMESGDMICGGRIKVLFEKL</sequence>
<dbReference type="Gene3D" id="3.40.50.720">
    <property type="entry name" value="NAD(P)-binding Rossmann-like Domain"/>
    <property type="match status" value="1"/>
</dbReference>
<proteinExistence type="predicted"/>
<organism evidence="3 4">
    <name type="scientific">Candidatus Eubacterium avistercoris</name>
    <dbReference type="NCBI Taxonomy" id="2838567"/>
    <lineage>
        <taxon>Bacteria</taxon>
        <taxon>Bacillati</taxon>
        <taxon>Bacillota</taxon>
        <taxon>Clostridia</taxon>
        <taxon>Eubacteriales</taxon>
        <taxon>Eubacteriaceae</taxon>
        <taxon>Eubacterium</taxon>
    </lineage>
</organism>
<feature type="domain" description="XdhC Rossmann" evidence="2">
    <location>
        <begin position="65"/>
        <end position="207"/>
    </location>
</feature>
<protein>
    <submittedName>
        <fullName evidence="3">XdhC family protein</fullName>
    </submittedName>
</protein>
<dbReference type="Pfam" id="PF02625">
    <property type="entry name" value="XdhC_CoxI"/>
    <property type="match status" value="1"/>
</dbReference>
<reference evidence="3" key="2">
    <citation type="submission" date="2021-04" db="EMBL/GenBank/DDBJ databases">
        <authorList>
            <person name="Gilroy R."/>
        </authorList>
    </citation>
    <scope>NUCLEOTIDE SEQUENCE</scope>
    <source>
        <strain evidence="3">CHK192-9172</strain>
    </source>
</reference>
<dbReference type="PANTHER" id="PTHR30388">
    <property type="entry name" value="ALDEHYDE OXIDOREDUCTASE MOLYBDENUM COFACTOR ASSEMBLY PROTEIN"/>
    <property type="match status" value="1"/>
</dbReference>
<dbReference type="AlphaFoldDB" id="A0A9D2D0J2"/>
<dbReference type="InterPro" id="IPR027051">
    <property type="entry name" value="XdhC_Rossmann_dom"/>
</dbReference>
<dbReference type="Proteomes" id="UP000824024">
    <property type="component" value="Unassembled WGS sequence"/>
</dbReference>
<evidence type="ECO:0000259" key="2">
    <source>
        <dbReference type="Pfam" id="PF13478"/>
    </source>
</evidence>
<evidence type="ECO:0000313" key="4">
    <source>
        <dbReference type="Proteomes" id="UP000824024"/>
    </source>
</evidence>